<accession>H8H2D1</accession>
<evidence type="ECO:0000313" key="2">
    <source>
        <dbReference type="Proteomes" id="UP000007575"/>
    </source>
</evidence>
<dbReference type="OrthoDB" id="5959484at2"/>
<name>H8H2D1_DEIGI</name>
<dbReference type="KEGG" id="dgo:DGo_PB0409"/>
<geneLocation type="plasmid" evidence="1 2">
    <name>P2</name>
</geneLocation>
<dbReference type="EMBL" id="CP002193">
    <property type="protein sequence ID" value="AFD27678.1"/>
    <property type="molecule type" value="Genomic_DNA"/>
</dbReference>
<sequence>MSLLDFYRDELKSRPIMPALLAQANIDVPHSRLIRVPDHVYPDTRPSVYVYPEHLTDFGDANENYDLLRVAREWLGLTLEQAVSLIAELAGVRPPAPFQGEIKRVAFAPLPAPTRTDPNAHAVFAARCAEALQHPATQAAEAAARYLDERGILAAAWHYGAGVVNSTVLARRPHRIWEGMVTLPTWHQGALLALKGRNLLGKGEGREMRNLAGTGTAPYGLRELRDSHAVLAVEGETDTLSIWQAFEGEVSVVGIPGATHWKKLQHPALAGRYLYLCLDTDEAGQRAVSEAQRWAADEGRPLTVVPGIGDKNDLLLKMGAAALRAAVRDATAAAVRRGGRVLR</sequence>
<dbReference type="RefSeq" id="WP_014686770.1">
    <property type="nucleotide sequence ID" value="NC_017791.1"/>
</dbReference>
<gene>
    <name evidence="1" type="ordered locus">DGo_PB0409</name>
</gene>
<dbReference type="Gene3D" id="3.40.1360.10">
    <property type="match status" value="1"/>
</dbReference>
<evidence type="ECO:0000313" key="1">
    <source>
        <dbReference type="EMBL" id="AFD27678.1"/>
    </source>
</evidence>
<dbReference type="SUPFAM" id="SSF56731">
    <property type="entry name" value="DNA primase core"/>
    <property type="match status" value="1"/>
</dbReference>
<reference evidence="1 2" key="1">
    <citation type="journal article" date="2012" name="PLoS ONE">
        <title>Genome sequence and transcriptome analysis of the radioresistant bacterium Deinococcus gobiensis: insights into the extreme environmental adaptations.</title>
        <authorList>
            <person name="Yuan M."/>
            <person name="Chen M."/>
            <person name="Zhang W."/>
            <person name="Lu W."/>
            <person name="Wang J."/>
            <person name="Yang M."/>
            <person name="Zhao P."/>
            <person name="Tang R."/>
            <person name="Li X."/>
            <person name="Hao Y."/>
            <person name="Zhou Z."/>
            <person name="Zhan Y."/>
            <person name="Yu H."/>
            <person name="Teng C."/>
            <person name="Yan Y."/>
            <person name="Ping S."/>
            <person name="Wang Y."/>
            <person name="Lin M."/>
        </authorList>
    </citation>
    <scope>NUCLEOTIDE SEQUENCE [LARGE SCALE GENOMIC DNA]</scope>
    <source>
        <strain evidence="2">DSM 21396 / JCM 16679 / CGMCC 1.7299 / I-0</strain>
        <plasmid evidence="1">P2</plasmid>
    </source>
</reference>
<protein>
    <submittedName>
        <fullName evidence="1">Uncharacterized protein</fullName>
    </submittedName>
</protein>
<dbReference type="Pfam" id="PF13155">
    <property type="entry name" value="Toprim_2"/>
    <property type="match status" value="1"/>
</dbReference>
<dbReference type="PATRIC" id="fig|745776.4.peg.3714"/>
<organism evidence="1 2">
    <name type="scientific">Deinococcus gobiensis (strain DSM 21396 / JCM 16679 / CGMCC 1.7299 / I-0)</name>
    <dbReference type="NCBI Taxonomy" id="745776"/>
    <lineage>
        <taxon>Bacteria</taxon>
        <taxon>Thermotogati</taxon>
        <taxon>Deinococcota</taxon>
        <taxon>Deinococci</taxon>
        <taxon>Deinococcales</taxon>
        <taxon>Deinococcaceae</taxon>
        <taxon>Deinococcus</taxon>
    </lineage>
</organism>
<dbReference type="AlphaFoldDB" id="H8H2D1"/>
<dbReference type="Proteomes" id="UP000007575">
    <property type="component" value="Plasmid P2"/>
</dbReference>
<proteinExistence type="predicted"/>
<keyword evidence="1" id="KW-0614">Plasmid</keyword>
<keyword evidence="2" id="KW-1185">Reference proteome</keyword>
<dbReference type="HOGENOM" id="CLU_808267_0_0_0"/>